<evidence type="ECO:0000256" key="1">
    <source>
        <dbReference type="SAM" id="Phobius"/>
    </source>
</evidence>
<gene>
    <name evidence="2" type="ORF">GNP95_15235</name>
</gene>
<evidence type="ECO:0000313" key="2">
    <source>
        <dbReference type="EMBL" id="MUG46343.1"/>
    </source>
</evidence>
<dbReference type="EMBL" id="WNZW01000005">
    <property type="protein sequence ID" value="MUG46343.1"/>
    <property type="molecule type" value="Genomic_DNA"/>
</dbReference>
<dbReference type="AlphaFoldDB" id="A0A7X2Z3J6"/>
<keyword evidence="1" id="KW-0472">Membrane</keyword>
<proteinExistence type="predicted"/>
<sequence>MRKFRFNQSAEIGSFIILFGACIKLAVHLYAVLGMIRFTEAVITDVEFNIYRLKIFTTLEQYEVHILPTYGVSVLLIIYLIKLVVDYIKYRKQENRVDEDKRGERYGF</sequence>
<feature type="transmembrane region" description="Helical" evidence="1">
    <location>
        <begin position="12"/>
        <end position="33"/>
    </location>
</feature>
<dbReference type="OrthoDB" id="2626098at2"/>
<comment type="caution">
    <text evidence="2">The sequence shown here is derived from an EMBL/GenBank/DDBJ whole genome shotgun (WGS) entry which is preliminary data.</text>
</comment>
<name>A0A7X2Z3J6_9BACL</name>
<protein>
    <submittedName>
        <fullName evidence="2">Uncharacterized protein</fullName>
    </submittedName>
</protein>
<organism evidence="2 3">
    <name type="scientific">Paenibacillus woosongensis</name>
    <dbReference type="NCBI Taxonomy" id="307580"/>
    <lineage>
        <taxon>Bacteria</taxon>
        <taxon>Bacillati</taxon>
        <taxon>Bacillota</taxon>
        <taxon>Bacilli</taxon>
        <taxon>Bacillales</taxon>
        <taxon>Paenibacillaceae</taxon>
        <taxon>Paenibacillus</taxon>
    </lineage>
</organism>
<accession>A0A7X2Z3J6</accession>
<feature type="transmembrane region" description="Helical" evidence="1">
    <location>
        <begin position="66"/>
        <end position="85"/>
    </location>
</feature>
<dbReference type="Proteomes" id="UP000447876">
    <property type="component" value="Unassembled WGS sequence"/>
</dbReference>
<keyword evidence="1" id="KW-0812">Transmembrane</keyword>
<evidence type="ECO:0000313" key="3">
    <source>
        <dbReference type="Proteomes" id="UP000447876"/>
    </source>
</evidence>
<dbReference type="PROSITE" id="PS51257">
    <property type="entry name" value="PROKAR_LIPOPROTEIN"/>
    <property type="match status" value="1"/>
</dbReference>
<dbReference type="RefSeq" id="WP_155611731.1">
    <property type="nucleotide sequence ID" value="NZ_WNZW01000005.1"/>
</dbReference>
<reference evidence="2 3" key="1">
    <citation type="submission" date="2019-11" db="EMBL/GenBank/DDBJ databases">
        <title>Draft genome sequences of five Paenibacillus species of dairy origin.</title>
        <authorList>
            <person name="Olajide A.M."/>
            <person name="Chen S."/>
            <person name="Lapointe G."/>
        </authorList>
    </citation>
    <scope>NUCLEOTIDE SEQUENCE [LARGE SCALE GENOMIC DNA]</scope>
    <source>
        <strain evidence="2 3">12CR55</strain>
    </source>
</reference>
<keyword evidence="1" id="KW-1133">Transmembrane helix</keyword>